<protein>
    <submittedName>
        <fullName evidence="2">Uncharacterized protein</fullName>
    </submittedName>
</protein>
<accession>A0AA36DI79</accession>
<dbReference type="EMBL" id="CATQJA010002710">
    <property type="protein sequence ID" value="CAJ0587700.1"/>
    <property type="molecule type" value="Genomic_DNA"/>
</dbReference>
<gene>
    <name evidence="2" type="ORF">MSPICULIGERA_LOCUS25655</name>
</gene>
<feature type="compositionally biased region" description="Pro residues" evidence="1">
    <location>
        <begin position="214"/>
        <end position="223"/>
    </location>
</feature>
<comment type="caution">
    <text evidence="2">The sequence shown here is derived from an EMBL/GenBank/DDBJ whole genome shotgun (WGS) entry which is preliminary data.</text>
</comment>
<feature type="compositionally biased region" description="Basic and acidic residues" evidence="1">
    <location>
        <begin position="151"/>
        <end position="164"/>
    </location>
</feature>
<feature type="non-terminal residue" evidence="2">
    <location>
        <position position="1"/>
    </location>
</feature>
<dbReference type="Proteomes" id="UP001177023">
    <property type="component" value="Unassembled WGS sequence"/>
</dbReference>
<evidence type="ECO:0000313" key="3">
    <source>
        <dbReference type="Proteomes" id="UP001177023"/>
    </source>
</evidence>
<organism evidence="2 3">
    <name type="scientific">Mesorhabditis spiculigera</name>
    <dbReference type="NCBI Taxonomy" id="96644"/>
    <lineage>
        <taxon>Eukaryota</taxon>
        <taxon>Metazoa</taxon>
        <taxon>Ecdysozoa</taxon>
        <taxon>Nematoda</taxon>
        <taxon>Chromadorea</taxon>
        <taxon>Rhabditida</taxon>
        <taxon>Rhabditina</taxon>
        <taxon>Rhabditomorpha</taxon>
        <taxon>Rhabditoidea</taxon>
        <taxon>Rhabditidae</taxon>
        <taxon>Mesorhabditinae</taxon>
        <taxon>Mesorhabditis</taxon>
    </lineage>
</organism>
<name>A0AA36DI79_9BILA</name>
<feature type="compositionally biased region" description="Basic residues" evidence="1">
    <location>
        <begin position="141"/>
        <end position="150"/>
    </location>
</feature>
<keyword evidence="3" id="KW-1185">Reference proteome</keyword>
<feature type="compositionally biased region" description="Low complexity" evidence="1">
    <location>
        <begin position="180"/>
        <end position="189"/>
    </location>
</feature>
<dbReference type="AlphaFoldDB" id="A0AA36DI79"/>
<proteinExistence type="predicted"/>
<feature type="region of interest" description="Disordered" evidence="1">
    <location>
        <begin position="127"/>
        <end position="223"/>
    </location>
</feature>
<evidence type="ECO:0000256" key="1">
    <source>
        <dbReference type="SAM" id="MobiDB-lite"/>
    </source>
</evidence>
<evidence type="ECO:0000313" key="2">
    <source>
        <dbReference type="EMBL" id="CAJ0587700.1"/>
    </source>
</evidence>
<sequence>MADWFGKKAREAAEVTAGDKQGTFNQASEDRLKRAFESQMEAFPASWEKAEMPDPVVSSAMEKVTVSRSHLVYRLPATTTRKADEKKHGVTDSWRKFGAYIKLCEKQISSETKPINTCAEAEKRLLEKLRDENETKNEKGKTKKSKRKNRTKSEQDSAKGKQKAEAAGASKVDTGDGACSTSSSSSNNSLPRVFARKQIDEAVGSKSTSREKTQPPPPKPKPN</sequence>
<reference evidence="2" key="1">
    <citation type="submission" date="2023-06" db="EMBL/GenBank/DDBJ databases">
        <authorList>
            <person name="Delattre M."/>
        </authorList>
    </citation>
    <scope>NUCLEOTIDE SEQUENCE</scope>
    <source>
        <strain evidence="2">AF72</strain>
    </source>
</reference>
<feature type="compositionally biased region" description="Basic and acidic residues" evidence="1">
    <location>
        <begin position="127"/>
        <end position="140"/>
    </location>
</feature>